<name>A0AAV2QBY4_MEGNR</name>
<organism evidence="2 3">
    <name type="scientific">Meganyctiphanes norvegica</name>
    <name type="common">Northern krill</name>
    <name type="synonym">Thysanopoda norvegica</name>
    <dbReference type="NCBI Taxonomy" id="48144"/>
    <lineage>
        <taxon>Eukaryota</taxon>
        <taxon>Metazoa</taxon>
        <taxon>Ecdysozoa</taxon>
        <taxon>Arthropoda</taxon>
        <taxon>Crustacea</taxon>
        <taxon>Multicrustacea</taxon>
        <taxon>Malacostraca</taxon>
        <taxon>Eumalacostraca</taxon>
        <taxon>Eucarida</taxon>
        <taxon>Euphausiacea</taxon>
        <taxon>Euphausiidae</taxon>
        <taxon>Meganyctiphanes</taxon>
    </lineage>
</organism>
<dbReference type="EMBL" id="CAXKWB010004787">
    <property type="protein sequence ID" value="CAL4075433.1"/>
    <property type="molecule type" value="Genomic_DNA"/>
</dbReference>
<reference evidence="2 3" key="1">
    <citation type="submission" date="2024-05" db="EMBL/GenBank/DDBJ databases">
        <authorList>
            <person name="Wallberg A."/>
        </authorList>
    </citation>
    <scope>NUCLEOTIDE SEQUENCE [LARGE SCALE GENOMIC DNA]</scope>
</reference>
<evidence type="ECO:0000313" key="2">
    <source>
        <dbReference type="EMBL" id="CAL4075433.1"/>
    </source>
</evidence>
<dbReference type="Proteomes" id="UP001497623">
    <property type="component" value="Unassembled WGS sequence"/>
</dbReference>
<feature type="non-terminal residue" evidence="2">
    <location>
        <position position="417"/>
    </location>
</feature>
<dbReference type="InterPro" id="IPR016186">
    <property type="entry name" value="C-type_lectin-like/link_sf"/>
</dbReference>
<evidence type="ECO:0000259" key="1">
    <source>
        <dbReference type="PROSITE" id="PS50041"/>
    </source>
</evidence>
<feature type="domain" description="C-type lectin" evidence="1">
    <location>
        <begin position="300"/>
        <end position="414"/>
    </location>
</feature>
<dbReference type="CDD" id="cd00037">
    <property type="entry name" value="CLECT"/>
    <property type="match status" value="1"/>
</dbReference>
<accession>A0AAV2QBY4</accession>
<sequence>MVASPLWGAKYSISLICPYYGFNLTCGSTDFQAEVQGCEPSKPTCKLQDQVSFRSPTKLQAAVRENDTVLLEWEVQNTGWVTTTTTLVLTDEKKNELTNIELSYKDTRVTVQGLAKDQLYNVTFKPDAPNLSHVPTFTFSLNIMKWSDAVTTDEDPIEGFGAFVGDVSLSARILWNGTLKVSWEQAVAGGIGWETIDTGNNITTAEPTDGSTNIMEIEMSAQTYSLTLGNSDDDLDVQNMTVDGNEVGFMWLFEQLYIENFYWIEIICNFGNISIKCGSKTIFTEKPLYLSELNERIMVYTSVEDGAGWAEQENNCRQGAGNLVSLATDIENGLLEPVVGGRNTKDEEYWLGLNMCLDNTGDLWSDGSLWSHSRLPRVNAQLSGVSCCIKAVKLDNTFTWLGETCDALLPAICEFKP</sequence>
<gene>
    <name evidence="2" type="ORF">MNOR_LOCUS9775</name>
</gene>
<protein>
    <recommendedName>
        <fullName evidence="1">C-type lectin domain-containing protein</fullName>
    </recommendedName>
</protein>
<dbReference type="AlphaFoldDB" id="A0AAV2QBY4"/>
<dbReference type="SUPFAM" id="SSF56436">
    <property type="entry name" value="C-type lectin-like"/>
    <property type="match status" value="1"/>
</dbReference>
<evidence type="ECO:0000313" key="3">
    <source>
        <dbReference type="Proteomes" id="UP001497623"/>
    </source>
</evidence>
<dbReference type="Gene3D" id="3.10.100.10">
    <property type="entry name" value="Mannose-Binding Protein A, subunit A"/>
    <property type="match status" value="1"/>
</dbReference>
<dbReference type="InterPro" id="IPR016187">
    <property type="entry name" value="CTDL_fold"/>
</dbReference>
<comment type="caution">
    <text evidence="2">The sequence shown here is derived from an EMBL/GenBank/DDBJ whole genome shotgun (WGS) entry which is preliminary data.</text>
</comment>
<proteinExistence type="predicted"/>
<dbReference type="PROSITE" id="PS50041">
    <property type="entry name" value="C_TYPE_LECTIN_2"/>
    <property type="match status" value="1"/>
</dbReference>
<dbReference type="InterPro" id="IPR001304">
    <property type="entry name" value="C-type_lectin-like"/>
</dbReference>
<dbReference type="Pfam" id="PF00059">
    <property type="entry name" value="Lectin_C"/>
    <property type="match status" value="1"/>
</dbReference>
<keyword evidence="3" id="KW-1185">Reference proteome</keyword>